<protein>
    <submittedName>
        <fullName evidence="1">Uncharacterized protein</fullName>
    </submittedName>
</protein>
<proteinExistence type="predicted"/>
<dbReference type="Proteomes" id="UP000076761">
    <property type="component" value="Unassembled WGS sequence"/>
</dbReference>
<evidence type="ECO:0000313" key="1">
    <source>
        <dbReference type="EMBL" id="KZT22723.1"/>
    </source>
</evidence>
<organism evidence="1 2">
    <name type="scientific">Neolentinus lepideus HHB14362 ss-1</name>
    <dbReference type="NCBI Taxonomy" id="1314782"/>
    <lineage>
        <taxon>Eukaryota</taxon>
        <taxon>Fungi</taxon>
        <taxon>Dikarya</taxon>
        <taxon>Basidiomycota</taxon>
        <taxon>Agaricomycotina</taxon>
        <taxon>Agaricomycetes</taxon>
        <taxon>Gloeophyllales</taxon>
        <taxon>Gloeophyllaceae</taxon>
        <taxon>Neolentinus</taxon>
    </lineage>
</organism>
<keyword evidence="2" id="KW-1185">Reference proteome</keyword>
<sequence>MQFFFPSGGIQLSRAALSLALSQSSCTLGSFNFLQNCQFLRKLWKVNLNEPQKAENVPTAAIPMARFSNSTPKRSAVDNASRPTVRHGPLGTPHRRVRLYGFPDFDDIQCLLGSYFQLEEKLRKVITQL</sequence>
<dbReference type="AlphaFoldDB" id="A0A165QQ68"/>
<dbReference type="InParanoid" id="A0A165QQ68"/>
<dbReference type="EMBL" id="KV425592">
    <property type="protein sequence ID" value="KZT22723.1"/>
    <property type="molecule type" value="Genomic_DNA"/>
</dbReference>
<gene>
    <name evidence="1" type="ORF">NEOLEDRAFT_626437</name>
</gene>
<name>A0A165QQ68_9AGAM</name>
<accession>A0A165QQ68</accession>
<evidence type="ECO:0000313" key="2">
    <source>
        <dbReference type="Proteomes" id="UP000076761"/>
    </source>
</evidence>
<reference evidence="1 2" key="1">
    <citation type="journal article" date="2016" name="Mol. Biol. Evol.">
        <title>Comparative Genomics of Early-Diverging Mushroom-Forming Fungi Provides Insights into the Origins of Lignocellulose Decay Capabilities.</title>
        <authorList>
            <person name="Nagy L.G."/>
            <person name="Riley R."/>
            <person name="Tritt A."/>
            <person name="Adam C."/>
            <person name="Daum C."/>
            <person name="Floudas D."/>
            <person name="Sun H."/>
            <person name="Yadav J.S."/>
            <person name="Pangilinan J."/>
            <person name="Larsson K.H."/>
            <person name="Matsuura K."/>
            <person name="Barry K."/>
            <person name="Labutti K."/>
            <person name="Kuo R."/>
            <person name="Ohm R.A."/>
            <person name="Bhattacharya S.S."/>
            <person name="Shirouzu T."/>
            <person name="Yoshinaga Y."/>
            <person name="Martin F.M."/>
            <person name="Grigoriev I.V."/>
            <person name="Hibbett D.S."/>
        </authorList>
    </citation>
    <scope>NUCLEOTIDE SEQUENCE [LARGE SCALE GENOMIC DNA]</scope>
    <source>
        <strain evidence="1 2">HHB14362 ss-1</strain>
    </source>
</reference>